<protein>
    <submittedName>
        <fullName evidence="1">Cupin domain-containing protein</fullName>
    </submittedName>
</protein>
<dbReference type="InterPro" id="IPR014710">
    <property type="entry name" value="RmlC-like_jellyroll"/>
</dbReference>
<name>A0ABU8S7T7_9SPHN</name>
<dbReference type="RefSeq" id="WP_339966406.1">
    <property type="nucleotide sequence ID" value="NZ_JBBHJY010000003.1"/>
</dbReference>
<evidence type="ECO:0000313" key="2">
    <source>
        <dbReference type="Proteomes" id="UP001379235"/>
    </source>
</evidence>
<organism evidence="1 2">
    <name type="scientific">Novosphingobium aquae</name>
    <dbReference type="NCBI Taxonomy" id="3133435"/>
    <lineage>
        <taxon>Bacteria</taxon>
        <taxon>Pseudomonadati</taxon>
        <taxon>Pseudomonadota</taxon>
        <taxon>Alphaproteobacteria</taxon>
        <taxon>Sphingomonadales</taxon>
        <taxon>Sphingomonadaceae</taxon>
        <taxon>Novosphingobium</taxon>
    </lineage>
</organism>
<dbReference type="EMBL" id="JBBHJY010000003">
    <property type="protein sequence ID" value="MEJ6010023.1"/>
    <property type="molecule type" value="Genomic_DNA"/>
</dbReference>
<dbReference type="InterPro" id="IPR011051">
    <property type="entry name" value="RmlC_Cupin_sf"/>
</dbReference>
<gene>
    <name evidence="1" type="ORF">WG900_08820</name>
</gene>
<reference evidence="1 2" key="1">
    <citation type="submission" date="2024-03" db="EMBL/GenBank/DDBJ databases">
        <authorList>
            <person name="Jo J.-H."/>
        </authorList>
    </citation>
    <scope>NUCLEOTIDE SEQUENCE [LARGE SCALE GENOMIC DNA]</scope>
    <source>
        <strain evidence="1 2">AS3R-12</strain>
    </source>
</reference>
<dbReference type="Gene3D" id="2.60.120.10">
    <property type="entry name" value="Jelly Rolls"/>
    <property type="match status" value="1"/>
</dbReference>
<evidence type="ECO:0000313" key="1">
    <source>
        <dbReference type="EMBL" id="MEJ6010023.1"/>
    </source>
</evidence>
<keyword evidence="2" id="KW-1185">Reference proteome</keyword>
<sequence>MTDTATKPPPPFEVYRARDAGNFEEAGMMHGDGKISDTVGEASMALVNEGMLEGSKLRVLYRRPGGFSLSYAWFKSGFPLPLHSHSTPCLYYVVAGSLRIGTQELGPGDGFYLDANTPYIYTPGPDGVEVLEFRDTDRFDIKIRSRNVKWWHKALDKLKISKLSWPGQTKPPSGLDIP</sequence>
<comment type="caution">
    <text evidence="1">The sequence shown here is derived from an EMBL/GenBank/DDBJ whole genome shotgun (WGS) entry which is preliminary data.</text>
</comment>
<dbReference type="Proteomes" id="UP001379235">
    <property type="component" value="Unassembled WGS sequence"/>
</dbReference>
<dbReference type="SUPFAM" id="SSF51182">
    <property type="entry name" value="RmlC-like cupins"/>
    <property type="match status" value="1"/>
</dbReference>
<accession>A0ABU8S7T7</accession>
<proteinExistence type="predicted"/>